<accession>A0AAN9EKW0</accession>
<comment type="catalytic activity">
    <reaction evidence="1">
        <text>[protein]-peptidylproline (omega=180) = [protein]-peptidylproline (omega=0)</text>
        <dbReference type="Rhea" id="RHEA:16237"/>
        <dbReference type="Rhea" id="RHEA-COMP:10747"/>
        <dbReference type="Rhea" id="RHEA-COMP:10748"/>
        <dbReference type="ChEBI" id="CHEBI:83833"/>
        <dbReference type="ChEBI" id="CHEBI:83834"/>
        <dbReference type="EC" id="5.2.1.8"/>
    </reaction>
</comment>
<protein>
    <recommendedName>
        <fullName evidence="3">peptidylprolyl isomerase</fullName>
        <ecNumber evidence="3">5.2.1.8</ecNumber>
    </recommendedName>
</protein>
<evidence type="ECO:0000256" key="2">
    <source>
        <dbReference type="ARBA" id="ARBA00007365"/>
    </source>
</evidence>
<evidence type="ECO:0000256" key="4">
    <source>
        <dbReference type="ARBA" id="ARBA00023110"/>
    </source>
</evidence>
<dbReference type="EMBL" id="JAYWIO010000005">
    <property type="protein sequence ID" value="KAK7259078.1"/>
    <property type="molecule type" value="Genomic_DNA"/>
</dbReference>
<dbReference type="Pfam" id="PF00160">
    <property type="entry name" value="Pro_isomerase"/>
    <property type="match status" value="1"/>
</dbReference>
<dbReference type="AlphaFoldDB" id="A0AAN9EKW0"/>
<proteinExistence type="inferred from homology"/>
<dbReference type="GO" id="GO:0005737">
    <property type="term" value="C:cytoplasm"/>
    <property type="evidence" value="ECO:0007669"/>
    <property type="project" value="TreeGrafter"/>
</dbReference>
<dbReference type="CDD" id="cd01926">
    <property type="entry name" value="cyclophilin_ABH_like"/>
    <property type="match status" value="1"/>
</dbReference>
<comment type="caution">
    <text evidence="7">The sequence shown here is derived from an EMBL/GenBank/DDBJ whole genome shotgun (WGS) entry which is preliminary data.</text>
</comment>
<dbReference type="GO" id="GO:0006457">
    <property type="term" value="P:protein folding"/>
    <property type="evidence" value="ECO:0007669"/>
    <property type="project" value="InterPro"/>
</dbReference>
<dbReference type="GO" id="GO:0003755">
    <property type="term" value="F:peptidyl-prolyl cis-trans isomerase activity"/>
    <property type="evidence" value="ECO:0007669"/>
    <property type="project" value="UniProtKB-KW"/>
</dbReference>
<keyword evidence="8" id="KW-1185">Reference proteome</keyword>
<gene>
    <name evidence="7" type="ORF">RIF29_24674</name>
</gene>
<evidence type="ECO:0000256" key="3">
    <source>
        <dbReference type="ARBA" id="ARBA00013194"/>
    </source>
</evidence>
<comment type="similarity">
    <text evidence="2">Belongs to the cyclophilin-type PPIase family.</text>
</comment>
<sequence length="348" mass="37989">MFSSQLTKSIAEKFTGHILQAFESVLGSSMRIEIRCETNKDASVTQLPLTLSGISNSSSQIPDLSGVAMEISGSVNQGLLTSFPIERVFLHLAMAMSSFSTQLVPCQNRLSHLQVNSSQVRPHMVCCSTRSELGYSKGLASRTHYALRFSATQQSEAKSIRYRRMTCVSATDNVVELQAKVTTKCFFDVEVGGERVGRVVLGLFGEVVPKTVENFRALCTGEKGYGYKGSSFHRIIKDFMIQGGDFTEGDGTGGTSIYGSSFKDESFALKHIGPGVLSMANAGPNTNGSQFFICTVKTPWLDNRHVVFGHVIDGLDVVKTLESQETSRLDIPRKPCRIVNCGELPKDD</sequence>
<dbReference type="Proteomes" id="UP001372338">
    <property type="component" value="Unassembled WGS sequence"/>
</dbReference>
<dbReference type="InterPro" id="IPR054506">
    <property type="entry name" value="DnaA_N-like_STI"/>
</dbReference>
<dbReference type="InterPro" id="IPR002130">
    <property type="entry name" value="Cyclophilin-type_PPIase_dom"/>
</dbReference>
<evidence type="ECO:0000259" key="6">
    <source>
        <dbReference type="PROSITE" id="PS50072"/>
    </source>
</evidence>
<evidence type="ECO:0000313" key="8">
    <source>
        <dbReference type="Proteomes" id="UP001372338"/>
    </source>
</evidence>
<evidence type="ECO:0000256" key="5">
    <source>
        <dbReference type="ARBA" id="ARBA00023235"/>
    </source>
</evidence>
<evidence type="ECO:0000313" key="7">
    <source>
        <dbReference type="EMBL" id="KAK7259078.1"/>
    </source>
</evidence>
<dbReference type="Pfam" id="PF23007">
    <property type="entry name" value="DnaA_N-like_STI"/>
    <property type="match status" value="1"/>
</dbReference>
<dbReference type="InterPro" id="IPR020892">
    <property type="entry name" value="Cyclophilin-type_PPIase_CS"/>
</dbReference>
<dbReference type="PANTHER" id="PTHR11071:SF420">
    <property type="entry name" value="PEPTIDYL-PROLYL CIS-TRANS ISOMERASE CYP20-3, CHLOROPLASTIC"/>
    <property type="match status" value="1"/>
</dbReference>
<dbReference type="InterPro" id="IPR029000">
    <property type="entry name" value="Cyclophilin-like_dom_sf"/>
</dbReference>
<evidence type="ECO:0000256" key="1">
    <source>
        <dbReference type="ARBA" id="ARBA00000971"/>
    </source>
</evidence>
<dbReference type="PROSITE" id="PS00170">
    <property type="entry name" value="CSA_PPIASE_1"/>
    <property type="match status" value="1"/>
</dbReference>
<dbReference type="GO" id="GO:0016018">
    <property type="term" value="F:cyclosporin A binding"/>
    <property type="evidence" value="ECO:0007669"/>
    <property type="project" value="TreeGrafter"/>
</dbReference>
<keyword evidence="5" id="KW-0413">Isomerase</keyword>
<feature type="domain" description="PPIase cyclophilin-type" evidence="6">
    <location>
        <begin position="186"/>
        <end position="343"/>
    </location>
</feature>
<dbReference type="FunFam" id="2.40.100.10:FF:000001">
    <property type="entry name" value="Peptidyl-prolyl cis-trans isomerase"/>
    <property type="match status" value="1"/>
</dbReference>
<dbReference type="PROSITE" id="PS50072">
    <property type="entry name" value="CSA_PPIASE_2"/>
    <property type="match status" value="1"/>
</dbReference>
<name>A0AAN9EKW0_CROPI</name>
<organism evidence="7 8">
    <name type="scientific">Crotalaria pallida</name>
    <name type="common">Smooth rattlebox</name>
    <name type="synonym">Crotalaria striata</name>
    <dbReference type="NCBI Taxonomy" id="3830"/>
    <lineage>
        <taxon>Eukaryota</taxon>
        <taxon>Viridiplantae</taxon>
        <taxon>Streptophyta</taxon>
        <taxon>Embryophyta</taxon>
        <taxon>Tracheophyta</taxon>
        <taxon>Spermatophyta</taxon>
        <taxon>Magnoliopsida</taxon>
        <taxon>eudicotyledons</taxon>
        <taxon>Gunneridae</taxon>
        <taxon>Pentapetalae</taxon>
        <taxon>rosids</taxon>
        <taxon>fabids</taxon>
        <taxon>Fabales</taxon>
        <taxon>Fabaceae</taxon>
        <taxon>Papilionoideae</taxon>
        <taxon>50 kb inversion clade</taxon>
        <taxon>genistoids sensu lato</taxon>
        <taxon>core genistoids</taxon>
        <taxon>Crotalarieae</taxon>
        <taxon>Crotalaria</taxon>
    </lineage>
</organism>
<dbReference type="PRINTS" id="PR00153">
    <property type="entry name" value="CSAPPISMRASE"/>
</dbReference>
<dbReference type="Gene3D" id="2.40.100.10">
    <property type="entry name" value="Cyclophilin-like"/>
    <property type="match status" value="1"/>
</dbReference>
<dbReference type="SUPFAM" id="SSF50891">
    <property type="entry name" value="Cyclophilin-like"/>
    <property type="match status" value="1"/>
</dbReference>
<dbReference type="EC" id="5.2.1.8" evidence="3"/>
<dbReference type="PANTHER" id="PTHR11071">
    <property type="entry name" value="PEPTIDYL-PROLYL CIS-TRANS ISOMERASE"/>
    <property type="match status" value="1"/>
</dbReference>
<reference evidence="7 8" key="1">
    <citation type="submission" date="2024-01" db="EMBL/GenBank/DDBJ databases">
        <title>The genomes of 5 underutilized Papilionoideae crops provide insights into root nodulation and disease resistanc.</title>
        <authorList>
            <person name="Yuan L."/>
        </authorList>
    </citation>
    <scope>NUCLEOTIDE SEQUENCE [LARGE SCALE GENOMIC DNA]</scope>
    <source>
        <strain evidence="7">ZHUSHIDOU_FW_LH</strain>
        <tissue evidence="7">Leaf</tissue>
    </source>
</reference>
<keyword evidence="4" id="KW-0697">Rotamase</keyword>